<evidence type="ECO:0000256" key="4">
    <source>
        <dbReference type="ARBA" id="ARBA00023136"/>
    </source>
</evidence>
<evidence type="ECO:0000256" key="2">
    <source>
        <dbReference type="ARBA" id="ARBA00022692"/>
    </source>
</evidence>
<dbReference type="GO" id="GO:0055064">
    <property type="term" value="P:chloride ion homeostasis"/>
    <property type="evidence" value="ECO:0007669"/>
    <property type="project" value="TreeGrafter"/>
</dbReference>
<organism evidence="7 8">
    <name type="scientific">Euroglyphus maynei</name>
    <name type="common">Mayne's house dust mite</name>
    <dbReference type="NCBI Taxonomy" id="6958"/>
    <lineage>
        <taxon>Eukaryota</taxon>
        <taxon>Metazoa</taxon>
        <taxon>Ecdysozoa</taxon>
        <taxon>Arthropoda</taxon>
        <taxon>Chelicerata</taxon>
        <taxon>Arachnida</taxon>
        <taxon>Acari</taxon>
        <taxon>Acariformes</taxon>
        <taxon>Sarcoptiformes</taxon>
        <taxon>Astigmata</taxon>
        <taxon>Psoroptidia</taxon>
        <taxon>Analgoidea</taxon>
        <taxon>Pyroglyphidae</taxon>
        <taxon>Pyroglyphinae</taxon>
        <taxon>Euroglyphus</taxon>
    </lineage>
</organism>
<dbReference type="AlphaFoldDB" id="A0A1Y3BQ81"/>
<dbReference type="OrthoDB" id="2020542at2759"/>
<feature type="domain" description="Amino acid permease/ SLC12A" evidence="6">
    <location>
        <begin position="2"/>
        <end position="171"/>
    </location>
</feature>
<comment type="caution">
    <text evidence="7">The sequence shown here is derived from an EMBL/GenBank/DDBJ whole genome shotgun (WGS) entry which is preliminary data.</text>
</comment>
<dbReference type="GO" id="GO:0055075">
    <property type="term" value="P:potassium ion homeostasis"/>
    <property type="evidence" value="ECO:0007669"/>
    <property type="project" value="TreeGrafter"/>
</dbReference>
<sequence>MAGVNMGSDLERPTKSIPSGSLMAIISSYAVHVLFIIGLSLTCSRMALLNDLVIAQHVSAIGIFFAFGLYMSTISSGLGSMYTAPRIMQNLSNELHSVPIVRCFARGHGPNNIPINALILFVMITIGFIMIGGINVLAPIVTIPYLLTYAAIEYAYFSMAMTFDIQIQREKRFMQIASQLKTSDSDTLFIGDDSATATTT</sequence>
<keyword evidence="2 5" id="KW-0812">Transmembrane</keyword>
<dbReference type="Proteomes" id="UP000194236">
    <property type="component" value="Unassembled WGS sequence"/>
</dbReference>
<feature type="transmembrane region" description="Helical" evidence="5">
    <location>
        <begin position="21"/>
        <end position="41"/>
    </location>
</feature>
<feature type="transmembrane region" description="Helical" evidence="5">
    <location>
        <begin position="143"/>
        <end position="165"/>
    </location>
</feature>
<dbReference type="GO" id="GO:0016020">
    <property type="term" value="C:membrane"/>
    <property type="evidence" value="ECO:0007669"/>
    <property type="project" value="UniProtKB-SubCell"/>
</dbReference>
<feature type="transmembrane region" description="Helical" evidence="5">
    <location>
        <begin position="115"/>
        <end position="137"/>
    </location>
</feature>
<protein>
    <submittedName>
        <fullName evidence="7">Solute carrier family 12-like protein</fullName>
    </submittedName>
</protein>
<feature type="non-terminal residue" evidence="7">
    <location>
        <position position="200"/>
    </location>
</feature>
<keyword evidence="8" id="KW-1185">Reference proteome</keyword>
<proteinExistence type="predicted"/>
<dbReference type="PANTHER" id="PTHR11827:SF6">
    <property type="entry name" value="SOLUTE CARRIER FAMILY 12 MEMBER 8"/>
    <property type="match status" value="1"/>
</dbReference>
<dbReference type="GO" id="GO:0015379">
    <property type="term" value="F:potassium:chloride symporter activity"/>
    <property type="evidence" value="ECO:0007669"/>
    <property type="project" value="TreeGrafter"/>
</dbReference>
<evidence type="ECO:0000313" key="8">
    <source>
        <dbReference type="Proteomes" id="UP000194236"/>
    </source>
</evidence>
<dbReference type="GO" id="GO:1990573">
    <property type="term" value="P:potassium ion import across plasma membrane"/>
    <property type="evidence" value="ECO:0007669"/>
    <property type="project" value="TreeGrafter"/>
</dbReference>
<accession>A0A1Y3BQ81</accession>
<feature type="transmembrane region" description="Helical" evidence="5">
    <location>
        <begin position="53"/>
        <end position="71"/>
    </location>
</feature>
<evidence type="ECO:0000256" key="5">
    <source>
        <dbReference type="SAM" id="Phobius"/>
    </source>
</evidence>
<evidence type="ECO:0000259" key="6">
    <source>
        <dbReference type="Pfam" id="PF00324"/>
    </source>
</evidence>
<dbReference type="Gene3D" id="1.20.1740.10">
    <property type="entry name" value="Amino acid/polyamine transporter I"/>
    <property type="match status" value="1"/>
</dbReference>
<dbReference type="GO" id="GO:0006884">
    <property type="term" value="P:cell volume homeostasis"/>
    <property type="evidence" value="ECO:0007669"/>
    <property type="project" value="TreeGrafter"/>
</dbReference>
<dbReference type="PANTHER" id="PTHR11827">
    <property type="entry name" value="SOLUTE CARRIER FAMILY 12, CATION COTRANSPORTERS"/>
    <property type="match status" value="1"/>
</dbReference>
<dbReference type="InterPro" id="IPR004841">
    <property type="entry name" value="AA-permease/SLC12A_dom"/>
</dbReference>
<dbReference type="InterPro" id="IPR004842">
    <property type="entry name" value="SLC12A_fam"/>
</dbReference>
<evidence type="ECO:0000256" key="1">
    <source>
        <dbReference type="ARBA" id="ARBA00004141"/>
    </source>
</evidence>
<evidence type="ECO:0000256" key="3">
    <source>
        <dbReference type="ARBA" id="ARBA00022989"/>
    </source>
</evidence>
<dbReference type="EMBL" id="MUJZ01005959">
    <property type="protein sequence ID" value="OTF82952.1"/>
    <property type="molecule type" value="Genomic_DNA"/>
</dbReference>
<reference evidence="7 8" key="1">
    <citation type="submission" date="2017-03" db="EMBL/GenBank/DDBJ databases">
        <title>Genome Survey of Euroglyphus maynei.</title>
        <authorList>
            <person name="Arlian L.G."/>
            <person name="Morgan M.S."/>
            <person name="Rider S.D."/>
        </authorList>
    </citation>
    <scope>NUCLEOTIDE SEQUENCE [LARGE SCALE GENOMIC DNA]</scope>
    <source>
        <strain evidence="7">Arlian Lab</strain>
        <tissue evidence="7">Whole body</tissue>
    </source>
</reference>
<name>A0A1Y3BQ81_EURMA</name>
<evidence type="ECO:0000313" key="7">
    <source>
        <dbReference type="EMBL" id="OTF82952.1"/>
    </source>
</evidence>
<keyword evidence="3 5" id="KW-1133">Transmembrane helix</keyword>
<comment type="subcellular location">
    <subcellularLocation>
        <location evidence="1">Membrane</location>
        <topology evidence="1">Multi-pass membrane protein</topology>
    </subcellularLocation>
</comment>
<dbReference type="Pfam" id="PF00324">
    <property type="entry name" value="AA_permease"/>
    <property type="match status" value="1"/>
</dbReference>
<keyword evidence="4 5" id="KW-0472">Membrane</keyword>
<gene>
    <name evidence="7" type="ORF">BLA29_008874</name>
</gene>